<gene>
    <name evidence="1" type="ORF">ON006_15075</name>
</gene>
<dbReference type="SMART" id="SM00855">
    <property type="entry name" value="PGAM"/>
    <property type="match status" value="1"/>
</dbReference>
<dbReference type="PANTHER" id="PTHR48100:SF1">
    <property type="entry name" value="HISTIDINE PHOSPHATASE FAMILY PROTEIN-RELATED"/>
    <property type="match status" value="1"/>
</dbReference>
<dbReference type="EMBL" id="CP112998">
    <property type="protein sequence ID" value="WAC15256.1"/>
    <property type="molecule type" value="Genomic_DNA"/>
</dbReference>
<dbReference type="KEGG" id="dpf:ON006_15075"/>
<name>A0A9E8SQ00_9BACT</name>
<dbReference type="GO" id="GO:0016791">
    <property type="term" value="F:phosphatase activity"/>
    <property type="evidence" value="ECO:0007669"/>
    <property type="project" value="TreeGrafter"/>
</dbReference>
<sequence>MEVYLIRHTTPVLEPGLIYGRKELLLHDTFPDELATVLQQLPEHFDAVYSSPAFRCVELAKEISPDFKMDVRLQELDFGEWEGKTWDTVDQVALQCWMDDYVNVCVPGGESMMQMHERITEFWDELSRETYTRIAIVTHAGVMRLLLASVRSIALTNIFDIKINYGEVIIVNHLLPDPRFVN</sequence>
<evidence type="ECO:0000313" key="2">
    <source>
        <dbReference type="Proteomes" id="UP001164653"/>
    </source>
</evidence>
<reference evidence="1" key="1">
    <citation type="submission" date="2022-11" db="EMBL/GenBank/DDBJ databases">
        <title>Dyadobacter pollutisoli sp. nov., isolated from plastic dumped soil.</title>
        <authorList>
            <person name="Kim J.M."/>
            <person name="Kim K.R."/>
            <person name="Lee J.K."/>
            <person name="Hao L."/>
            <person name="Jeon C.O."/>
        </authorList>
    </citation>
    <scope>NUCLEOTIDE SEQUENCE</scope>
    <source>
        <strain evidence="1">U1</strain>
    </source>
</reference>
<dbReference type="PANTHER" id="PTHR48100">
    <property type="entry name" value="BROAD-SPECIFICITY PHOSPHATASE YOR283W-RELATED"/>
    <property type="match status" value="1"/>
</dbReference>
<dbReference type="GO" id="GO:0005737">
    <property type="term" value="C:cytoplasm"/>
    <property type="evidence" value="ECO:0007669"/>
    <property type="project" value="TreeGrafter"/>
</dbReference>
<dbReference type="CDD" id="cd07067">
    <property type="entry name" value="HP_PGM_like"/>
    <property type="match status" value="1"/>
</dbReference>
<dbReference type="RefSeq" id="WP_244823101.1">
    <property type="nucleotide sequence ID" value="NZ_CP112998.1"/>
</dbReference>
<keyword evidence="2" id="KW-1185">Reference proteome</keyword>
<evidence type="ECO:0000313" key="1">
    <source>
        <dbReference type="EMBL" id="WAC15256.1"/>
    </source>
</evidence>
<organism evidence="1 2">
    <name type="scientific">Dyadobacter pollutisoli</name>
    <dbReference type="NCBI Taxonomy" id="2910158"/>
    <lineage>
        <taxon>Bacteria</taxon>
        <taxon>Pseudomonadati</taxon>
        <taxon>Bacteroidota</taxon>
        <taxon>Cytophagia</taxon>
        <taxon>Cytophagales</taxon>
        <taxon>Spirosomataceae</taxon>
        <taxon>Dyadobacter</taxon>
    </lineage>
</organism>
<dbReference type="AlphaFoldDB" id="A0A9E8SQ00"/>
<dbReference type="InterPro" id="IPR050275">
    <property type="entry name" value="PGM_Phosphatase"/>
</dbReference>
<protein>
    <submittedName>
        <fullName evidence="1">Histidine phosphatase family protein</fullName>
    </submittedName>
</protein>
<accession>A0A9E8SQ00</accession>
<dbReference type="SUPFAM" id="SSF53254">
    <property type="entry name" value="Phosphoglycerate mutase-like"/>
    <property type="match status" value="1"/>
</dbReference>
<proteinExistence type="predicted"/>
<dbReference type="Pfam" id="PF00300">
    <property type="entry name" value="His_Phos_1"/>
    <property type="match status" value="1"/>
</dbReference>
<dbReference type="Proteomes" id="UP001164653">
    <property type="component" value="Chromosome"/>
</dbReference>
<dbReference type="InterPro" id="IPR029033">
    <property type="entry name" value="His_PPase_superfam"/>
</dbReference>
<dbReference type="Gene3D" id="3.40.50.1240">
    <property type="entry name" value="Phosphoglycerate mutase-like"/>
    <property type="match status" value="1"/>
</dbReference>
<dbReference type="InterPro" id="IPR013078">
    <property type="entry name" value="His_Pase_superF_clade-1"/>
</dbReference>